<feature type="non-terminal residue" evidence="2">
    <location>
        <position position="1"/>
    </location>
</feature>
<dbReference type="Proteomes" id="UP001497497">
    <property type="component" value="Unassembled WGS sequence"/>
</dbReference>
<reference evidence="2 3" key="1">
    <citation type="submission" date="2024-04" db="EMBL/GenBank/DDBJ databases">
        <authorList>
            <consortium name="Genoscope - CEA"/>
            <person name="William W."/>
        </authorList>
    </citation>
    <scope>NUCLEOTIDE SEQUENCE [LARGE SCALE GENOMIC DNA]</scope>
</reference>
<proteinExistence type="predicted"/>
<dbReference type="EMBL" id="CAXITT010000575">
    <property type="protein sequence ID" value="CAL1543795.1"/>
    <property type="molecule type" value="Genomic_DNA"/>
</dbReference>
<organism evidence="2 3">
    <name type="scientific">Lymnaea stagnalis</name>
    <name type="common">Great pond snail</name>
    <name type="synonym">Helix stagnalis</name>
    <dbReference type="NCBI Taxonomy" id="6523"/>
    <lineage>
        <taxon>Eukaryota</taxon>
        <taxon>Metazoa</taxon>
        <taxon>Spiralia</taxon>
        <taxon>Lophotrochozoa</taxon>
        <taxon>Mollusca</taxon>
        <taxon>Gastropoda</taxon>
        <taxon>Heterobranchia</taxon>
        <taxon>Euthyneura</taxon>
        <taxon>Panpulmonata</taxon>
        <taxon>Hygrophila</taxon>
        <taxon>Lymnaeoidea</taxon>
        <taxon>Lymnaeidae</taxon>
        <taxon>Lymnaea</taxon>
    </lineage>
</organism>
<accession>A0AAV2IAF9</accession>
<evidence type="ECO:0000313" key="2">
    <source>
        <dbReference type="EMBL" id="CAL1543795.1"/>
    </source>
</evidence>
<evidence type="ECO:0000313" key="3">
    <source>
        <dbReference type="Proteomes" id="UP001497497"/>
    </source>
</evidence>
<comment type="caution">
    <text evidence="2">The sequence shown here is derived from an EMBL/GenBank/DDBJ whole genome shotgun (WGS) entry which is preliminary data.</text>
</comment>
<sequence>STPSPVLAPPSTRSSRRSTELKKDAEQKEKTTFTIAEPSRFELRDLGKKGPTVPPLRIKVAHGTPKV</sequence>
<feature type="region of interest" description="Disordered" evidence="1">
    <location>
        <begin position="1"/>
        <end position="67"/>
    </location>
</feature>
<protein>
    <submittedName>
        <fullName evidence="2">Uncharacterized protein</fullName>
    </submittedName>
</protein>
<feature type="compositionally biased region" description="Basic and acidic residues" evidence="1">
    <location>
        <begin position="39"/>
        <end position="48"/>
    </location>
</feature>
<evidence type="ECO:0000256" key="1">
    <source>
        <dbReference type="SAM" id="MobiDB-lite"/>
    </source>
</evidence>
<feature type="compositionally biased region" description="Basic and acidic residues" evidence="1">
    <location>
        <begin position="17"/>
        <end position="31"/>
    </location>
</feature>
<dbReference type="AlphaFoldDB" id="A0AAV2IAF9"/>
<name>A0AAV2IAF9_LYMST</name>
<gene>
    <name evidence="2" type="ORF">GSLYS_00017308001</name>
</gene>
<feature type="non-terminal residue" evidence="2">
    <location>
        <position position="67"/>
    </location>
</feature>
<keyword evidence="3" id="KW-1185">Reference proteome</keyword>